<gene>
    <name evidence="2" type="ORF">CDAR_407661</name>
</gene>
<keyword evidence="3" id="KW-1185">Reference proteome</keyword>
<dbReference type="AlphaFoldDB" id="A0AAV4Q3H5"/>
<sequence length="153" mass="16875">MEGTTPRLSRHMKPAEEEEEEDLMSGTGPDERRPCLRKWSGPAGDRVSVASTVSTTPLCRSDNLASPSPFSSSLILEPRQEGGSETRREKKFDVCMKGAHLGRSSEEKRLERRNASPAERPHYFESSSTFISGLWSAVELADSIMGGFLPCNT</sequence>
<reference evidence="2 3" key="1">
    <citation type="submission" date="2021-06" db="EMBL/GenBank/DDBJ databases">
        <title>Caerostris darwini draft genome.</title>
        <authorList>
            <person name="Kono N."/>
            <person name="Arakawa K."/>
        </authorList>
    </citation>
    <scope>NUCLEOTIDE SEQUENCE [LARGE SCALE GENOMIC DNA]</scope>
</reference>
<evidence type="ECO:0000313" key="3">
    <source>
        <dbReference type="Proteomes" id="UP001054837"/>
    </source>
</evidence>
<proteinExistence type="predicted"/>
<feature type="compositionally biased region" description="Polar residues" evidence="1">
    <location>
        <begin position="49"/>
        <end position="74"/>
    </location>
</feature>
<organism evidence="2 3">
    <name type="scientific">Caerostris darwini</name>
    <dbReference type="NCBI Taxonomy" id="1538125"/>
    <lineage>
        <taxon>Eukaryota</taxon>
        <taxon>Metazoa</taxon>
        <taxon>Ecdysozoa</taxon>
        <taxon>Arthropoda</taxon>
        <taxon>Chelicerata</taxon>
        <taxon>Arachnida</taxon>
        <taxon>Araneae</taxon>
        <taxon>Araneomorphae</taxon>
        <taxon>Entelegynae</taxon>
        <taxon>Araneoidea</taxon>
        <taxon>Araneidae</taxon>
        <taxon>Caerostris</taxon>
    </lineage>
</organism>
<name>A0AAV4Q3H5_9ARAC</name>
<feature type="compositionally biased region" description="Basic and acidic residues" evidence="1">
    <location>
        <begin position="78"/>
        <end position="90"/>
    </location>
</feature>
<dbReference type="Proteomes" id="UP001054837">
    <property type="component" value="Unassembled WGS sequence"/>
</dbReference>
<evidence type="ECO:0000313" key="2">
    <source>
        <dbReference type="EMBL" id="GIY02994.1"/>
    </source>
</evidence>
<dbReference type="EMBL" id="BPLQ01003766">
    <property type="protein sequence ID" value="GIY02994.1"/>
    <property type="molecule type" value="Genomic_DNA"/>
</dbReference>
<comment type="caution">
    <text evidence="2">The sequence shown here is derived from an EMBL/GenBank/DDBJ whole genome shotgun (WGS) entry which is preliminary data.</text>
</comment>
<accession>A0AAV4Q3H5</accession>
<feature type="region of interest" description="Disordered" evidence="1">
    <location>
        <begin position="1"/>
        <end position="90"/>
    </location>
</feature>
<evidence type="ECO:0000256" key="1">
    <source>
        <dbReference type="SAM" id="MobiDB-lite"/>
    </source>
</evidence>
<protein>
    <submittedName>
        <fullName evidence="2">Uncharacterized protein</fullName>
    </submittedName>
</protein>